<reference evidence="2 3" key="1">
    <citation type="submission" date="2020-09" db="EMBL/GenBank/DDBJ databases">
        <title>Dyella sp. 7MK23 isolated from forest soil.</title>
        <authorList>
            <person name="Fu J."/>
        </authorList>
    </citation>
    <scope>NUCLEOTIDE SEQUENCE [LARGE SCALE GENOMIC DNA]</scope>
    <source>
        <strain evidence="2 3">7MK23</strain>
    </source>
</reference>
<feature type="transmembrane region" description="Helical" evidence="1">
    <location>
        <begin position="78"/>
        <end position="100"/>
    </location>
</feature>
<gene>
    <name evidence="2" type="ORF">IGX34_06870</name>
</gene>
<comment type="caution">
    <text evidence="2">The sequence shown here is derived from an EMBL/GenBank/DDBJ whole genome shotgun (WGS) entry which is preliminary data.</text>
</comment>
<name>A0ABR9G7W6_9GAMM</name>
<keyword evidence="3" id="KW-1185">Reference proteome</keyword>
<dbReference type="Proteomes" id="UP000651010">
    <property type="component" value="Unassembled WGS sequence"/>
</dbReference>
<keyword evidence="1" id="KW-1133">Transmembrane helix</keyword>
<evidence type="ECO:0000256" key="1">
    <source>
        <dbReference type="SAM" id="Phobius"/>
    </source>
</evidence>
<evidence type="ECO:0000313" key="3">
    <source>
        <dbReference type="Proteomes" id="UP000651010"/>
    </source>
</evidence>
<sequence>MNQPPNPPVDEREWSLQEQALRAERLGLDPSADVELQRYRGVMRALREPLDMELPANFAAQIAKRARQRTSLNTRLELWLSNALLGSMGVLLLGVVITYGGTWLKLTQAAMTAYGLMSPWLLALVIGMVLPALLGKLSVAAPRLPRQPPSH</sequence>
<evidence type="ECO:0008006" key="4">
    <source>
        <dbReference type="Google" id="ProtNLM"/>
    </source>
</evidence>
<keyword evidence="1" id="KW-0812">Transmembrane</keyword>
<proteinExistence type="predicted"/>
<dbReference type="EMBL" id="JACZZA010000002">
    <property type="protein sequence ID" value="MBE1160104.1"/>
    <property type="molecule type" value="Genomic_DNA"/>
</dbReference>
<protein>
    <recommendedName>
        <fullName evidence="4">DUF2868 domain-containing protein</fullName>
    </recommendedName>
</protein>
<accession>A0ABR9G7W6</accession>
<evidence type="ECO:0000313" key="2">
    <source>
        <dbReference type="EMBL" id="MBE1160104.1"/>
    </source>
</evidence>
<keyword evidence="1" id="KW-0472">Membrane</keyword>
<feature type="transmembrane region" description="Helical" evidence="1">
    <location>
        <begin position="120"/>
        <end position="139"/>
    </location>
</feature>
<dbReference type="RefSeq" id="WP_192554940.1">
    <property type="nucleotide sequence ID" value="NZ_JACZZA010000002.1"/>
</dbReference>
<organism evidence="2 3">
    <name type="scientific">Dyella acidiphila</name>
    <dbReference type="NCBI Taxonomy" id="2775866"/>
    <lineage>
        <taxon>Bacteria</taxon>
        <taxon>Pseudomonadati</taxon>
        <taxon>Pseudomonadota</taxon>
        <taxon>Gammaproteobacteria</taxon>
        <taxon>Lysobacterales</taxon>
        <taxon>Rhodanobacteraceae</taxon>
        <taxon>Dyella</taxon>
    </lineage>
</organism>